<comment type="caution">
    <text evidence="3">Lacks conserved residue(s) required for the propagation of feature annotation.</text>
</comment>
<dbReference type="InterPro" id="IPR016160">
    <property type="entry name" value="Ald_DH_CS_CYS"/>
</dbReference>
<dbReference type="InterPro" id="IPR016162">
    <property type="entry name" value="Ald_DH_N"/>
</dbReference>
<comment type="function">
    <text evidence="3">Catalyzes the oxidation of malonate semialdehyde (MSA) and methylmalonate semialdehyde (MMSA) into acetyl-CoA and propanoyl-CoA, respectively. Is involved in a myo-inositol catabolic pathway. Bicarbonate, and not CO2, is the end-product of the enzymatic reaction.</text>
</comment>
<dbReference type="InterPro" id="IPR016163">
    <property type="entry name" value="Ald_DH_C"/>
</dbReference>
<keyword evidence="2 3" id="KW-0520">NAD</keyword>
<dbReference type="Pfam" id="PF00171">
    <property type="entry name" value="Aldedh"/>
    <property type="match status" value="1"/>
</dbReference>
<organism evidence="5 6">
    <name type="scientific">Virgibacillus sediminis</name>
    <dbReference type="NCBI Taxonomy" id="202260"/>
    <lineage>
        <taxon>Bacteria</taxon>
        <taxon>Bacillati</taxon>
        <taxon>Bacillota</taxon>
        <taxon>Bacilli</taxon>
        <taxon>Bacillales</taxon>
        <taxon>Bacillaceae</taxon>
        <taxon>Virgibacillus</taxon>
    </lineage>
</organism>
<proteinExistence type="inferred from homology"/>
<dbReference type="InterPro" id="IPR010061">
    <property type="entry name" value="MeMal-semiAld_DH"/>
</dbReference>
<comment type="catalytic activity">
    <reaction evidence="3">
        <text>2-methyl-3-oxopropanoate + NAD(+) + CoA + H2O = propanoyl-CoA + hydrogencarbonate + NADH + H(+)</text>
        <dbReference type="Rhea" id="RHEA:20804"/>
        <dbReference type="ChEBI" id="CHEBI:15377"/>
        <dbReference type="ChEBI" id="CHEBI:15378"/>
        <dbReference type="ChEBI" id="CHEBI:17544"/>
        <dbReference type="ChEBI" id="CHEBI:57287"/>
        <dbReference type="ChEBI" id="CHEBI:57392"/>
        <dbReference type="ChEBI" id="CHEBI:57540"/>
        <dbReference type="ChEBI" id="CHEBI:57700"/>
        <dbReference type="ChEBI" id="CHEBI:57945"/>
        <dbReference type="EC" id="1.2.1.27"/>
    </reaction>
</comment>
<dbReference type="Gene3D" id="3.40.605.10">
    <property type="entry name" value="Aldehyde Dehydrogenase, Chain A, domain 1"/>
    <property type="match status" value="1"/>
</dbReference>
<keyword evidence="1 3" id="KW-0560">Oxidoreductase</keyword>
<accession>A0ABV7A5S7</accession>
<evidence type="ECO:0000259" key="4">
    <source>
        <dbReference type="Pfam" id="PF00171"/>
    </source>
</evidence>
<dbReference type="Proteomes" id="UP001595387">
    <property type="component" value="Unassembled WGS sequence"/>
</dbReference>
<dbReference type="HAMAP" id="MF_01670">
    <property type="entry name" value="IolA"/>
    <property type="match status" value="1"/>
</dbReference>
<feature type="active site" description="Nucleophile" evidence="3">
    <location>
        <position position="286"/>
    </location>
</feature>
<dbReference type="RefSeq" id="WP_390304774.1">
    <property type="nucleotide sequence ID" value="NZ_JBHRRZ010000013.1"/>
</dbReference>
<comment type="catalytic activity">
    <reaction evidence="3">
        <text>3-oxopropanoate + NAD(+) + CoA + H2O = hydrogencarbonate + acetyl-CoA + NADH + H(+)</text>
        <dbReference type="Rhea" id="RHEA:76615"/>
        <dbReference type="ChEBI" id="CHEBI:15377"/>
        <dbReference type="ChEBI" id="CHEBI:15378"/>
        <dbReference type="ChEBI" id="CHEBI:17544"/>
        <dbReference type="ChEBI" id="CHEBI:33190"/>
        <dbReference type="ChEBI" id="CHEBI:57287"/>
        <dbReference type="ChEBI" id="CHEBI:57288"/>
        <dbReference type="ChEBI" id="CHEBI:57540"/>
        <dbReference type="ChEBI" id="CHEBI:57945"/>
        <dbReference type="EC" id="1.2.1.27"/>
    </reaction>
</comment>
<feature type="domain" description="Aldehyde dehydrogenase" evidence="4">
    <location>
        <begin position="17"/>
        <end position="480"/>
    </location>
</feature>
<evidence type="ECO:0000313" key="5">
    <source>
        <dbReference type="EMBL" id="MFC2948140.1"/>
    </source>
</evidence>
<comment type="subunit">
    <text evidence="3">Homotetramer.</text>
</comment>
<evidence type="ECO:0000256" key="1">
    <source>
        <dbReference type="ARBA" id="ARBA00023002"/>
    </source>
</evidence>
<dbReference type="PANTHER" id="PTHR43866:SF4">
    <property type="entry name" value="MALONATE-SEMIALDEHYDE DEHYDROGENASE"/>
    <property type="match status" value="1"/>
</dbReference>
<feature type="binding site" evidence="3">
    <location>
        <position position="178"/>
    </location>
    <ligand>
        <name>NAD(+)</name>
        <dbReference type="ChEBI" id="CHEBI:57540"/>
    </ligand>
</feature>
<gene>
    <name evidence="3" type="primary">iolA</name>
    <name evidence="5" type="ORF">ACFODW_07275</name>
</gene>
<protein>
    <recommendedName>
        <fullName evidence="3">Malonate-semialdehyde dehydrogenase</fullName>
        <shortName evidence="3">MSA dehydrogenase</shortName>
        <ecNumber evidence="3">1.2.1.27</ecNumber>
    </recommendedName>
    <alternativeName>
        <fullName evidence="3">Methylmalonate semialdehyde dehydrogenase</fullName>
        <shortName evidence="3">MMSA dehydrogenase</shortName>
        <shortName evidence="3">MSDH</shortName>
    </alternativeName>
</protein>
<comment type="caution">
    <text evidence="5">The sequence shown here is derived from an EMBL/GenBank/DDBJ whole genome shotgun (WGS) entry which is preliminary data.</text>
</comment>
<dbReference type="Gene3D" id="3.40.309.10">
    <property type="entry name" value="Aldehyde Dehydrogenase, Chain A, domain 2"/>
    <property type="match status" value="1"/>
</dbReference>
<sequence length="486" mass="53109">MTETKIATLKNYIGGKWVEAKSDKTEEVFNPATGELIAQVPISSQKDVDDAVQVASEAFQEWKEVPVPKRARILFKYQQLMVEHWDELAEIVTIENGKNFNEAKGEVQRGIENVEFAAGAPSLMMGEQLPSIADGLESGVYRYPIGVIGGITPFNFPMMVPAWMFPMAIVTGNTFILKPSERTPLLANRLAELLELAGLPKGVFNIVHGAHDVVNGLLDHPDIPAISFVGSQPVAEYVYKRGTDNLKRVQALAGAKNHSIVLEDANMENATTQILNAAFGSAGERCMAASVVAVEESVADEFISLLHQKADGLKIGNGLDEGVFLGPLIRESHKERTLDYIATGENEGAKLVRDGRKDENAKSAGYFVGPTIFDHVSSEMKIWQDEIFAPVLSIVRVKDLDGAIALTNRSSFANGACIFTNDGGKVRQFRETIDAGMLGVNIGVPAPMAFFPFSGWKDSFYGDLHANGKDGLNFYTRKKVITTRWV</sequence>
<feature type="binding site" evidence="3">
    <location>
        <position position="181"/>
    </location>
    <ligand>
        <name>NAD(+)</name>
        <dbReference type="ChEBI" id="CHEBI:57540"/>
    </ligand>
</feature>
<dbReference type="EC" id="1.2.1.27" evidence="3"/>
<comment type="pathway">
    <text evidence="3">Polyol metabolism; myo-inositol degradation into acetyl-CoA; acetyl-CoA from myo-inositol: step 7/7.</text>
</comment>
<name>A0ABV7A5S7_9BACI</name>
<evidence type="ECO:0000256" key="3">
    <source>
        <dbReference type="HAMAP-Rule" id="MF_01670"/>
    </source>
</evidence>
<dbReference type="CDD" id="cd07085">
    <property type="entry name" value="ALDH_F6_MMSDH"/>
    <property type="match status" value="1"/>
</dbReference>
<dbReference type="PANTHER" id="PTHR43866">
    <property type="entry name" value="MALONATE-SEMIALDEHYDE DEHYDROGENASE"/>
    <property type="match status" value="1"/>
</dbReference>
<reference evidence="6" key="1">
    <citation type="journal article" date="2019" name="Int. J. Syst. Evol. Microbiol.">
        <title>The Global Catalogue of Microorganisms (GCM) 10K type strain sequencing project: providing services to taxonomists for standard genome sequencing and annotation.</title>
        <authorList>
            <consortium name="The Broad Institute Genomics Platform"/>
            <consortium name="The Broad Institute Genome Sequencing Center for Infectious Disease"/>
            <person name="Wu L."/>
            <person name="Ma J."/>
        </authorList>
    </citation>
    <scope>NUCLEOTIDE SEQUENCE [LARGE SCALE GENOMIC DNA]</scope>
    <source>
        <strain evidence="6">KCTC 13193</strain>
    </source>
</reference>
<dbReference type="GO" id="GO:0016491">
    <property type="term" value="F:oxidoreductase activity"/>
    <property type="evidence" value="ECO:0007669"/>
    <property type="project" value="UniProtKB-KW"/>
</dbReference>
<feature type="binding site" evidence="3">
    <location>
        <position position="154"/>
    </location>
    <ligand>
        <name>NAD(+)</name>
        <dbReference type="ChEBI" id="CHEBI:57540"/>
    </ligand>
</feature>
<feature type="binding site" evidence="3">
    <location>
        <position position="182"/>
    </location>
    <ligand>
        <name>NAD(+)</name>
        <dbReference type="ChEBI" id="CHEBI:57540"/>
    </ligand>
</feature>
<dbReference type="NCBIfam" id="TIGR01722">
    <property type="entry name" value="MMSDH"/>
    <property type="match status" value="1"/>
</dbReference>
<evidence type="ECO:0000313" key="6">
    <source>
        <dbReference type="Proteomes" id="UP001595387"/>
    </source>
</evidence>
<dbReference type="InterPro" id="IPR023510">
    <property type="entry name" value="MSDH_GmP_bac"/>
</dbReference>
<dbReference type="InterPro" id="IPR016161">
    <property type="entry name" value="Ald_DH/histidinol_DH"/>
</dbReference>
<dbReference type="SUPFAM" id="SSF53720">
    <property type="entry name" value="ALDH-like"/>
    <property type="match status" value="1"/>
</dbReference>
<keyword evidence="6" id="KW-1185">Reference proteome</keyword>
<dbReference type="EMBL" id="JBHRRZ010000013">
    <property type="protein sequence ID" value="MFC2948140.1"/>
    <property type="molecule type" value="Genomic_DNA"/>
</dbReference>
<dbReference type="PROSITE" id="PS00070">
    <property type="entry name" value="ALDEHYDE_DEHYDR_CYS"/>
    <property type="match status" value="1"/>
</dbReference>
<dbReference type="InterPro" id="IPR015590">
    <property type="entry name" value="Aldehyde_DH_dom"/>
</dbReference>
<evidence type="ECO:0000256" key="2">
    <source>
        <dbReference type="ARBA" id="ARBA00023027"/>
    </source>
</evidence>
<feature type="binding site" evidence="3">
    <location>
        <position position="386"/>
    </location>
    <ligand>
        <name>NAD(+)</name>
        <dbReference type="ChEBI" id="CHEBI:57540"/>
    </ligand>
</feature>
<comment type="similarity">
    <text evidence="3">Belongs to the aldehyde dehydrogenase family. IolA subfamily.</text>
</comment>